<keyword evidence="1" id="KW-0732">Signal</keyword>
<reference evidence="3" key="1">
    <citation type="submission" date="2025-08" db="UniProtKB">
        <authorList>
            <consortium name="RefSeq"/>
        </authorList>
    </citation>
    <scope>IDENTIFICATION</scope>
    <source>
        <strain evidence="3">15112-1751.03</strain>
        <tissue evidence="3">Whole Adult</tissue>
    </source>
</reference>
<organism evidence="2 3">
    <name type="scientific">Drosophila albomicans</name>
    <name type="common">Fruit fly</name>
    <dbReference type="NCBI Taxonomy" id="7291"/>
    <lineage>
        <taxon>Eukaryota</taxon>
        <taxon>Metazoa</taxon>
        <taxon>Ecdysozoa</taxon>
        <taxon>Arthropoda</taxon>
        <taxon>Hexapoda</taxon>
        <taxon>Insecta</taxon>
        <taxon>Pterygota</taxon>
        <taxon>Neoptera</taxon>
        <taxon>Endopterygota</taxon>
        <taxon>Diptera</taxon>
        <taxon>Brachycera</taxon>
        <taxon>Muscomorpha</taxon>
        <taxon>Ephydroidea</taxon>
        <taxon>Drosophilidae</taxon>
        <taxon>Drosophila</taxon>
    </lineage>
</organism>
<dbReference type="Proteomes" id="UP000515160">
    <property type="component" value="Chromosome 3"/>
</dbReference>
<dbReference type="InterPro" id="IPR031931">
    <property type="entry name" value="DUF4768"/>
</dbReference>
<proteinExistence type="predicted"/>
<dbReference type="GeneID" id="127565490"/>
<protein>
    <submittedName>
        <fullName evidence="3">Uncharacterized protein LOC127565490</fullName>
    </submittedName>
</protein>
<feature type="signal peptide" evidence="1">
    <location>
        <begin position="1"/>
        <end position="26"/>
    </location>
</feature>
<evidence type="ECO:0000256" key="1">
    <source>
        <dbReference type="SAM" id="SignalP"/>
    </source>
</evidence>
<feature type="chain" id="PRO_5039029317" evidence="1">
    <location>
        <begin position="27"/>
        <end position="170"/>
    </location>
</feature>
<evidence type="ECO:0000313" key="3">
    <source>
        <dbReference type="RefSeq" id="XP_051860142.1"/>
    </source>
</evidence>
<sequence length="170" mass="19843">MLLENAAYGLLLIQFIALSHLPYGNGKTLADNVAVLDATEAMRSNSTVQPQNATTVNTNSTEIKQSVDATIILSTSKSKHVQHIRRRREYEATIPYDFHTAHMPCDIDSPHILRYIETFPNQCIWMVNVRYQHENLYRIFKLYQLEAHFFGQYAERLKRYEVDPHYFVYS</sequence>
<dbReference type="Pfam" id="PF15989">
    <property type="entry name" value="DUF4768"/>
    <property type="match status" value="1"/>
</dbReference>
<keyword evidence="2" id="KW-1185">Reference proteome</keyword>
<dbReference type="RefSeq" id="XP_051860142.1">
    <property type="nucleotide sequence ID" value="XM_052004182.1"/>
</dbReference>
<dbReference type="AlphaFoldDB" id="A0A9C6WHW2"/>
<evidence type="ECO:0000313" key="2">
    <source>
        <dbReference type="Proteomes" id="UP000515160"/>
    </source>
</evidence>
<name>A0A9C6WHW2_DROAB</name>
<accession>A0A9C6WHW2</accession>
<gene>
    <name evidence="3" type="primary">LOC127565490</name>
</gene>
<dbReference type="OrthoDB" id="7817409at2759"/>